<sequence length="327" mass="35008">MAEAPEASKRPALRGGETLVVALLSAEHRPKARPVPAALKSPGRPRARPLSRPIPVAVQEGKEAPKMDGRMRDLAAGVFVGRAPGAAVGEMPKLALARPAKRPPAALEDTKTVRLFFAAAGPRPSTRPEDMARIIKAIEAQRKVTPVEVRFTRKGSICGERSIKGKSVKPIAGKLRGCGVADPVRITSVQGVALSTPAVMDCGTAKALDSWVRKGLKPAFGRKGGGVEKIKVAAHYSCRTRNNKKGAKISEHGKGRAIDISGIYLKNGTLVTVLKHWRSKAYSAALKQAHKAACGPFGTVLGPNADRYHQDHFHFDTARYRSGSYCR</sequence>
<proteinExistence type="predicted"/>
<evidence type="ECO:0000313" key="4">
    <source>
        <dbReference type="Proteomes" id="UP001315686"/>
    </source>
</evidence>
<reference evidence="3 4" key="1">
    <citation type="journal article" date="2021" name="Arch. Microbiol.">
        <title>Harenicola maris gen. nov., sp. nov. isolated from the Sea of Japan shallow sediments.</title>
        <authorList>
            <person name="Romanenko L.A."/>
            <person name="Kurilenko V.V."/>
            <person name="Chernysheva N.Y."/>
            <person name="Tekutyeva L.A."/>
            <person name="Velansky P.V."/>
            <person name="Svetashev V.I."/>
            <person name="Isaeva M.P."/>
        </authorList>
    </citation>
    <scope>NUCLEOTIDE SEQUENCE [LARGE SCALE GENOMIC DNA]</scope>
    <source>
        <strain evidence="3 4">KMM 3653</strain>
    </source>
</reference>
<gene>
    <name evidence="3" type="ORF">IV417_11680</name>
</gene>
<name>A0AAP2G4L4_9RHOB</name>
<evidence type="ECO:0000313" key="3">
    <source>
        <dbReference type="EMBL" id="MBT0958048.1"/>
    </source>
</evidence>
<dbReference type="EMBL" id="JADQAZ010000002">
    <property type="protein sequence ID" value="MBT0958048.1"/>
    <property type="molecule type" value="Genomic_DNA"/>
</dbReference>
<accession>A0AAP2G4L4</accession>
<evidence type="ECO:0000256" key="1">
    <source>
        <dbReference type="SAM" id="MobiDB-lite"/>
    </source>
</evidence>
<protein>
    <submittedName>
        <fullName evidence="3">Extensin family protein</fullName>
    </submittedName>
</protein>
<feature type="domain" description="Extensin-like C-terminal" evidence="2">
    <location>
        <begin position="172"/>
        <end position="327"/>
    </location>
</feature>
<keyword evidence="4" id="KW-1185">Reference proteome</keyword>
<feature type="region of interest" description="Disordered" evidence="1">
    <location>
        <begin position="27"/>
        <end position="50"/>
    </location>
</feature>
<dbReference type="Proteomes" id="UP001315686">
    <property type="component" value="Unassembled WGS sequence"/>
</dbReference>
<dbReference type="InterPro" id="IPR009683">
    <property type="entry name" value="Extensin-like_C"/>
</dbReference>
<organism evidence="3 4">
    <name type="scientific">Harenicola maris</name>
    <dbReference type="NCBI Taxonomy" id="2841044"/>
    <lineage>
        <taxon>Bacteria</taxon>
        <taxon>Pseudomonadati</taxon>
        <taxon>Pseudomonadota</taxon>
        <taxon>Alphaproteobacteria</taxon>
        <taxon>Rhodobacterales</taxon>
        <taxon>Paracoccaceae</taxon>
        <taxon>Harenicola</taxon>
    </lineage>
</organism>
<evidence type="ECO:0000259" key="2">
    <source>
        <dbReference type="Pfam" id="PF06904"/>
    </source>
</evidence>
<dbReference type="Pfam" id="PF06904">
    <property type="entry name" value="Extensin-like_C"/>
    <property type="match status" value="1"/>
</dbReference>
<comment type="caution">
    <text evidence="3">The sequence shown here is derived from an EMBL/GenBank/DDBJ whole genome shotgun (WGS) entry which is preliminary data.</text>
</comment>
<dbReference type="AlphaFoldDB" id="A0AAP2G4L4"/>